<evidence type="ECO:0000313" key="2">
    <source>
        <dbReference type="EMBL" id="KAJ7029154.1"/>
    </source>
</evidence>
<keyword evidence="1" id="KW-0732">Signal</keyword>
<dbReference type="AlphaFoldDB" id="A0AAD6X1U0"/>
<evidence type="ECO:0000313" key="3">
    <source>
        <dbReference type="Proteomes" id="UP001218188"/>
    </source>
</evidence>
<feature type="chain" id="PRO_5042256801" evidence="1">
    <location>
        <begin position="24"/>
        <end position="282"/>
    </location>
</feature>
<accession>A0AAD6X1U0</accession>
<sequence>MRFSLITFSSAALIGLLTHSALAAPVSSLVLTPGGYHASNKVHPVPTGGRVSHVGSDIHVLDTSDNLVYIATPTTTVATPEQTGSVTDAHWLNTGSIPIYFFLNTWNVPPVPATWHGQTIFLFNAIALSTFEASLQTVLQYGGSAAGGGEYWAVATWYLYGSEAFYTTPVEVTPGQSLATSIELIEVNGTVYDYLAAFDVAGTELGVNGGEQLTLTTKTLESYGVTEASDYPTGETEFSINILLYNNDFAPVSWSVVDDPADGLSTTVNTNSGDGGVITITY</sequence>
<evidence type="ECO:0000256" key="1">
    <source>
        <dbReference type="SAM" id="SignalP"/>
    </source>
</evidence>
<dbReference type="EMBL" id="JARJCM010000104">
    <property type="protein sequence ID" value="KAJ7029154.1"/>
    <property type="molecule type" value="Genomic_DNA"/>
</dbReference>
<feature type="signal peptide" evidence="1">
    <location>
        <begin position="1"/>
        <end position="23"/>
    </location>
</feature>
<proteinExistence type="predicted"/>
<keyword evidence="3" id="KW-1185">Reference proteome</keyword>
<reference evidence="2" key="1">
    <citation type="submission" date="2023-03" db="EMBL/GenBank/DDBJ databases">
        <title>Massive genome expansion in bonnet fungi (Mycena s.s.) driven by repeated elements and novel gene families across ecological guilds.</title>
        <authorList>
            <consortium name="Lawrence Berkeley National Laboratory"/>
            <person name="Harder C.B."/>
            <person name="Miyauchi S."/>
            <person name="Viragh M."/>
            <person name="Kuo A."/>
            <person name="Thoen E."/>
            <person name="Andreopoulos B."/>
            <person name="Lu D."/>
            <person name="Skrede I."/>
            <person name="Drula E."/>
            <person name="Henrissat B."/>
            <person name="Morin E."/>
            <person name="Kohler A."/>
            <person name="Barry K."/>
            <person name="LaButti K."/>
            <person name="Morin E."/>
            <person name="Salamov A."/>
            <person name="Lipzen A."/>
            <person name="Mereny Z."/>
            <person name="Hegedus B."/>
            <person name="Baldrian P."/>
            <person name="Stursova M."/>
            <person name="Weitz H."/>
            <person name="Taylor A."/>
            <person name="Grigoriev I.V."/>
            <person name="Nagy L.G."/>
            <person name="Martin F."/>
            <person name="Kauserud H."/>
        </authorList>
    </citation>
    <scope>NUCLEOTIDE SEQUENCE</scope>
    <source>
        <strain evidence="2">CBHHK200</strain>
    </source>
</reference>
<dbReference type="Proteomes" id="UP001218188">
    <property type="component" value="Unassembled WGS sequence"/>
</dbReference>
<protein>
    <submittedName>
        <fullName evidence="2">Uncharacterized protein</fullName>
    </submittedName>
</protein>
<gene>
    <name evidence="2" type="ORF">C8F04DRAFT_1265205</name>
</gene>
<name>A0AAD6X1U0_9AGAR</name>
<comment type="caution">
    <text evidence="2">The sequence shown here is derived from an EMBL/GenBank/DDBJ whole genome shotgun (WGS) entry which is preliminary data.</text>
</comment>
<organism evidence="2 3">
    <name type="scientific">Mycena alexandri</name>
    <dbReference type="NCBI Taxonomy" id="1745969"/>
    <lineage>
        <taxon>Eukaryota</taxon>
        <taxon>Fungi</taxon>
        <taxon>Dikarya</taxon>
        <taxon>Basidiomycota</taxon>
        <taxon>Agaricomycotina</taxon>
        <taxon>Agaricomycetes</taxon>
        <taxon>Agaricomycetidae</taxon>
        <taxon>Agaricales</taxon>
        <taxon>Marasmiineae</taxon>
        <taxon>Mycenaceae</taxon>
        <taxon>Mycena</taxon>
    </lineage>
</organism>